<feature type="transmembrane region" description="Helical" evidence="1">
    <location>
        <begin position="60"/>
        <end position="81"/>
    </location>
</feature>
<keyword evidence="1" id="KW-1133">Transmembrane helix</keyword>
<dbReference type="EMBL" id="BAAAZR010000028">
    <property type="protein sequence ID" value="GAA3831164.1"/>
    <property type="molecule type" value="Genomic_DNA"/>
</dbReference>
<reference evidence="3" key="1">
    <citation type="journal article" date="2019" name="Int. J. Syst. Evol. Microbiol.">
        <title>The Global Catalogue of Microorganisms (GCM) 10K type strain sequencing project: providing services to taxonomists for standard genome sequencing and annotation.</title>
        <authorList>
            <consortium name="The Broad Institute Genomics Platform"/>
            <consortium name="The Broad Institute Genome Sequencing Center for Infectious Disease"/>
            <person name="Wu L."/>
            <person name="Ma J."/>
        </authorList>
    </citation>
    <scope>NUCLEOTIDE SEQUENCE [LARGE SCALE GENOMIC DNA]</scope>
    <source>
        <strain evidence="3">JCM 16908</strain>
    </source>
</reference>
<feature type="transmembrane region" description="Helical" evidence="1">
    <location>
        <begin position="377"/>
        <end position="397"/>
    </location>
</feature>
<keyword evidence="1" id="KW-0472">Membrane</keyword>
<feature type="transmembrane region" description="Helical" evidence="1">
    <location>
        <begin position="172"/>
        <end position="191"/>
    </location>
</feature>
<feature type="transmembrane region" description="Helical" evidence="1">
    <location>
        <begin position="477"/>
        <end position="495"/>
    </location>
</feature>
<accession>A0ABP7J0H6</accession>
<feature type="transmembrane region" description="Helical" evidence="1">
    <location>
        <begin position="132"/>
        <end position="151"/>
    </location>
</feature>
<feature type="transmembrane region" description="Helical" evidence="1">
    <location>
        <begin position="102"/>
        <end position="126"/>
    </location>
</feature>
<sequence>MAWLFVRLKLRLIAGNLRGDTMRQVGFVFTMIAAVMVAIGGLVLMSLLRLAPADVALDAGMILFTVLTLTWVIGPLLVFGVDETLDPARLTLFPLSARQMAVGMFAASATGPWPLASLFFLLGAVVGLSRSLTGMLIGLVAIVLQVALCLVATRAVTTSLSGVLRTRRGRDLLALGVVFVILLTQLPNLLLTQGTGGDPRELLTRVASVVRWGPPAMAAHAIADGGLIGLAEVVVVALAVLALGWLWIVALRRAMVTPDSSTQVGSVRRSRFDGLLPGGALGAVVAKELKYVRREPRGRMGWMAAIGFSGVLMFSLSSGPNGLEGSALVVAPACIGALMIGLQAANAFGIDGRALWMNAIVYSSDRDLRTDFAGRHLAVSLLAVPLLALLSVAAALFAGHLLWALPALLTAAGLLLVALGVGAVTSVILPYTYPERINAFTSAAPGQGGVAFAGSFGAMLGTSMLAFPVVLPVFLGLTWVALLAVPYGLAVSFAGRRLAATIGYARLPDLLGAVSRPS</sequence>
<protein>
    <submittedName>
        <fullName evidence="2">Transporter</fullName>
    </submittedName>
</protein>
<gene>
    <name evidence="2" type="ORF">GCM10022226_60170</name>
</gene>
<organism evidence="2 3">
    <name type="scientific">Sphaerisporangium flaviroseum</name>
    <dbReference type="NCBI Taxonomy" id="509199"/>
    <lineage>
        <taxon>Bacteria</taxon>
        <taxon>Bacillati</taxon>
        <taxon>Actinomycetota</taxon>
        <taxon>Actinomycetes</taxon>
        <taxon>Streptosporangiales</taxon>
        <taxon>Streptosporangiaceae</taxon>
        <taxon>Sphaerisporangium</taxon>
    </lineage>
</organism>
<evidence type="ECO:0000313" key="2">
    <source>
        <dbReference type="EMBL" id="GAA3831164.1"/>
    </source>
</evidence>
<name>A0ABP7J0H6_9ACTN</name>
<evidence type="ECO:0000256" key="1">
    <source>
        <dbReference type="SAM" id="Phobius"/>
    </source>
</evidence>
<dbReference type="Proteomes" id="UP001500888">
    <property type="component" value="Unassembled WGS sequence"/>
</dbReference>
<keyword evidence="3" id="KW-1185">Reference proteome</keyword>
<evidence type="ECO:0000313" key="3">
    <source>
        <dbReference type="Proteomes" id="UP001500888"/>
    </source>
</evidence>
<feature type="transmembrane region" description="Helical" evidence="1">
    <location>
        <begin position="300"/>
        <end position="317"/>
    </location>
</feature>
<comment type="caution">
    <text evidence="2">The sequence shown here is derived from an EMBL/GenBank/DDBJ whole genome shotgun (WGS) entry which is preliminary data.</text>
</comment>
<keyword evidence="1" id="KW-0812">Transmembrane</keyword>
<feature type="transmembrane region" description="Helical" evidence="1">
    <location>
        <begin position="227"/>
        <end position="251"/>
    </location>
</feature>
<feature type="transmembrane region" description="Helical" evidence="1">
    <location>
        <begin position="403"/>
        <end position="429"/>
    </location>
</feature>
<proteinExistence type="predicted"/>
<feature type="transmembrane region" description="Helical" evidence="1">
    <location>
        <begin position="25"/>
        <end position="48"/>
    </location>
</feature>
<dbReference type="RefSeq" id="WP_344947685.1">
    <property type="nucleotide sequence ID" value="NZ_BAAAZR010000028.1"/>
</dbReference>
<feature type="transmembrane region" description="Helical" evidence="1">
    <location>
        <begin position="329"/>
        <end position="356"/>
    </location>
</feature>